<evidence type="ECO:0000313" key="3">
    <source>
        <dbReference type="Proteomes" id="UP000233786"/>
    </source>
</evidence>
<gene>
    <name evidence="2" type="ORF">A8926_7168</name>
</gene>
<protein>
    <submittedName>
        <fullName evidence="2">Uncharacterized protein</fullName>
    </submittedName>
</protein>
<name>A0A2N3Y805_SACSN</name>
<dbReference type="Proteomes" id="UP000233786">
    <property type="component" value="Unassembled WGS sequence"/>
</dbReference>
<keyword evidence="3" id="KW-1185">Reference proteome</keyword>
<dbReference type="RefSeq" id="WP_010310801.1">
    <property type="nucleotide sequence ID" value="NZ_CP061007.1"/>
</dbReference>
<reference evidence="2" key="1">
    <citation type="submission" date="2017-12" db="EMBL/GenBank/DDBJ databases">
        <title>Sequencing the genomes of 1000 Actinobacteria strains.</title>
        <authorList>
            <person name="Klenk H.-P."/>
        </authorList>
    </citation>
    <scope>NUCLEOTIDE SEQUENCE [LARGE SCALE GENOMIC DNA]</scope>
    <source>
        <strain evidence="2">DSM 44228</strain>
    </source>
</reference>
<sequence length="151" mass="17553">MPGYFDIYFNDHGNPDSTVTRIGQIIGLNFEPIEESYADYIAIRNRDSNHFVIFEFDIAHELGHDVDEDTGIPLGEMPRGLTVRGPRGDESNHKQIAQEIFEKLMGFKYKPIYFVYDFDEVIEYWDPDKKGDPEVMEFWEPDQEDGHGKDA</sequence>
<accession>A0A2N3Y805</accession>
<proteinExistence type="predicted"/>
<evidence type="ECO:0000313" key="2">
    <source>
        <dbReference type="EMBL" id="PKW19028.1"/>
    </source>
</evidence>
<comment type="caution">
    <text evidence="2">The sequence shown here is derived from an EMBL/GenBank/DDBJ whole genome shotgun (WGS) entry which is preliminary data.</text>
</comment>
<dbReference type="EMBL" id="PJNB01000001">
    <property type="protein sequence ID" value="PKW19028.1"/>
    <property type="molecule type" value="Genomic_DNA"/>
</dbReference>
<dbReference type="STRING" id="994479.GCA_000194155_05177"/>
<dbReference type="AlphaFoldDB" id="A0A2N3Y805"/>
<dbReference type="OrthoDB" id="3691637at2"/>
<evidence type="ECO:0000256" key="1">
    <source>
        <dbReference type="SAM" id="MobiDB-lite"/>
    </source>
</evidence>
<organism evidence="2 3">
    <name type="scientific">Saccharopolyspora spinosa</name>
    <dbReference type="NCBI Taxonomy" id="60894"/>
    <lineage>
        <taxon>Bacteria</taxon>
        <taxon>Bacillati</taxon>
        <taxon>Actinomycetota</taxon>
        <taxon>Actinomycetes</taxon>
        <taxon>Pseudonocardiales</taxon>
        <taxon>Pseudonocardiaceae</taxon>
        <taxon>Saccharopolyspora</taxon>
    </lineage>
</organism>
<feature type="region of interest" description="Disordered" evidence="1">
    <location>
        <begin position="69"/>
        <end position="91"/>
    </location>
</feature>